<dbReference type="Gene3D" id="3.10.20.370">
    <property type="match status" value="1"/>
</dbReference>
<protein>
    <submittedName>
        <fullName evidence="1">Uncharacterized protein</fullName>
    </submittedName>
</protein>
<gene>
    <name evidence="1" type="ORF">PECUL_23A045122</name>
</gene>
<dbReference type="SUPFAM" id="SSF56672">
    <property type="entry name" value="DNA/RNA polymerases"/>
    <property type="match status" value="1"/>
</dbReference>
<dbReference type="EMBL" id="OW240922">
    <property type="protein sequence ID" value="CAH2321467.1"/>
    <property type="molecule type" value="Genomic_DNA"/>
</dbReference>
<name>A0AAD1T9F8_PELCU</name>
<keyword evidence="2" id="KW-1185">Reference proteome</keyword>
<sequence length="63" mass="6675">MATVYAQEHGGGMRPIAFFSELVPVPVQGMPACLRERAACAMAVEGAATITLSHPTILHTTHQ</sequence>
<proteinExistence type="predicted"/>
<feature type="non-terminal residue" evidence="1">
    <location>
        <position position="63"/>
    </location>
</feature>
<dbReference type="Proteomes" id="UP001295444">
    <property type="component" value="Chromosome 11"/>
</dbReference>
<evidence type="ECO:0000313" key="1">
    <source>
        <dbReference type="EMBL" id="CAH2321467.1"/>
    </source>
</evidence>
<reference evidence="1" key="1">
    <citation type="submission" date="2022-03" db="EMBL/GenBank/DDBJ databases">
        <authorList>
            <person name="Alioto T."/>
            <person name="Alioto T."/>
            <person name="Gomez Garrido J."/>
        </authorList>
    </citation>
    <scope>NUCLEOTIDE SEQUENCE</scope>
</reference>
<dbReference type="AlphaFoldDB" id="A0AAD1T9F8"/>
<organism evidence="1 2">
    <name type="scientific">Pelobates cultripes</name>
    <name type="common">Western spadefoot toad</name>
    <dbReference type="NCBI Taxonomy" id="61616"/>
    <lineage>
        <taxon>Eukaryota</taxon>
        <taxon>Metazoa</taxon>
        <taxon>Chordata</taxon>
        <taxon>Craniata</taxon>
        <taxon>Vertebrata</taxon>
        <taxon>Euteleostomi</taxon>
        <taxon>Amphibia</taxon>
        <taxon>Batrachia</taxon>
        <taxon>Anura</taxon>
        <taxon>Pelobatoidea</taxon>
        <taxon>Pelobatidae</taxon>
        <taxon>Pelobates</taxon>
    </lineage>
</organism>
<accession>A0AAD1T9F8</accession>
<evidence type="ECO:0000313" key="2">
    <source>
        <dbReference type="Proteomes" id="UP001295444"/>
    </source>
</evidence>
<dbReference type="InterPro" id="IPR043502">
    <property type="entry name" value="DNA/RNA_pol_sf"/>
</dbReference>